<evidence type="ECO:0000313" key="5">
    <source>
        <dbReference type="EMBL" id="CAD8295822.1"/>
    </source>
</evidence>
<evidence type="ECO:0000256" key="3">
    <source>
        <dbReference type="SAM" id="MobiDB-lite"/>
    </source>
</evidence>
<feature type="domain" description="CoA carboxyltransferase N-terminal" evidence="4">
    <location>
        <begin position="74"/>
        <end position="344"/>
    </location>
</feature>
<organism evidence="5">
    <name type="scientific">Chlamydomonas euryale</name>
    <dbReference type="NCBI Taxonomy" id="1486919"/>
    <lineage>
        <taxon>Eukaryota</taxon>
        <taxon>Viridiplantae</taxon>
        <taxon>Chlorophyta</taxon>
        <taxon>core chlorophytes</taxon>
        <taxon>Chlorophyceae</taxon>
        <taxon>CS clade</taxon>
        <taxon>Chlamydomonadales</taxon>
        <taxon>Chlamydomonadaceae</taxon>
        <taxon>Chlamydomonas</taxon>
    </lineage>
</organism>
<dbReference type="GO" id="GO:0016740">
    <property type="term" value="F:transferase activity"/>
    <property type="evidence" value="ECO:0007669"/>
    <property type="project" value="UniProtKB-KW"/>
</dbReference>
<accession>A0A7R9YZH8</accession>
<dbReference type="InterPro" id="IPR034733">
    <property type="entry name" value="AcCoA_carboxyl_beta"/>
</dbReference>
<protein>
    <recommendedName>
        <fullName evidence="4">CoA carboxyltransferase N-terminal domain-containing protein</fullName>
    </recommendedName>
</protein>
<proteinExistence type="inferred from homology"/>
<name>A0A7R9YZH8_9CHLO</name>
<dbReference type="InterPro" id="IPR011762">
    <property type="entry name" value="COA_CT_N"/>
</dbReference>
<dbReference type="GO" id="GO:2001295">
    <property type="term" value="P:malonyl-CoA biosynthetic process"/>
    <property type="evidence" value="ECO:0007669"/>
    <property type="project" value="TreeGrafter"/>
</dbReference>
<feature type="compositionally biased region" description="Low complexity" evidence="3">
    <location>
        <begin position="48"/>
        <end position="70"/>
    </location>
</feature>
<feature type="region of interest" description="Disordered" evidence="3">
    <location>
        <begin position="47"/>
        <end position="72"/>
    </location>
</feature>
<dbReference type="PANTHER" id="PTHR42995">
    <property type="entry name" value="ACETYL-COENZYME A CARBOXYLASE CARBOXYL TRANSFERASE SUBUNIT BETA, CHLOROPLASTIC"/>
    <property type="match status" value="1"/>
</dbReference>
<dbReference type="InterPro" id="IPR000438">
    <property type="entry name" value="Acetyl_CoA_COase_Trfase_b_su"/>
</dbReference>
<sequence>MLARHTQCGAGCGRAVAKAVVGPSAIAAPRPCPSAQARHATIVRAEEPSAAVANKPAAEAAPAAPKPTSAGKGLWTRCDKCGVILYIKHLKEHSHICFGCNHHLRMTSQERIDSLIDPGSWRSLDDTLSPGDPLNFQDLKGYQDRVVESQKKTGLQDAVVCGTGLLSGVPVALGVMEFAYMGGSMGSVVGEKLTRLIEYATQEGLNLIIVCSSGGARMQEGIFSLMQMAKISGALHVHQNEANLLYLAVLASPTTGGVTASFGMLGDVIISEPGAIIGFAGRRVIEQTLNEQLPDDFQTAEYLLDKGLLDLVVPRSYMKGALYEIMNFYKDAPYKRQGRIPFGVQHGTFFGTEEKIRRKYAEWKVSASSNGSSPAAAEPSYQELVKSVQTLLDEEVNVKDLVGSEADLEAALKMTNSGKIEWLQHTSKLLGTSEKDIAYSIRHVTTGQRTQPM</sequence>
<dbReference type="Pfam" id="PF01039">
    <property type="entry name" value="Carboxyl_trans"/>
    <property type="match status" value="1"/>
</dbReference>
<gene>
    <name evidence="5" type="ORF">CEUR00632_LOCUS13196</name>
</gene>
<dbReference type="Gene3D" id="3.90.226.10">
    <property type="entry name" value="2-enoyl-CoA Hydratase, Chain A, domain 1"/>
    <property type="match status" value="1"/>
</dbReference>
<evidence type="ECO:0000256" key="1">
    <source>
        <dbReference type="ARBA" id="ARBA00011842"/>
    </source>
</evidence>
<dbReference type="InterPro" id="IPR029045">
    <property type="entry name" value="ClpP/crotonase-like_dom_sf"/>
</dbReference>
<dbReference type="PANTHER" id="PTHR42995:SF5">
    <property type="entry name" value="ACETYL-COENZYME A CARBOXYLASE CARBOXYL TRANSFERASE SUBUNIT BETA, CHLOROPLASTIC"/>
    <property type="match status" value="1"/>
</dbReference>
<evidence type="ECO:0000259" key="4">
    <source>
        <dbReference type="PROSITE" id="PS50980"/>
    </source>
</evidence>
<reference evidence="5" key="1">
    <citation type="submission" date="2021-01" db="EMBL/GenBank/DDBJ databases">
        <authorList>
            <person name="Corre E."/>
            <person name="Pelletier E."/>
            <person name="Niang G."/>
            <person name="Scheremetjew M."/>
            <person name="Finn R."/>
            <person name="Kale V."/>
            <person name="Holt S."/>
            <person name="Cochrane G."/>
            <person name="Meng A."/>
            <person name="Brown T."/>
            <person name="Cohen L."/>
        </authorList>
    </citation>
    <scope>NUCLEOTIDE SEQUENCE</scope>
    <source>
        <strain evidence="5">CCMP219</strain>
    </source>
</reference>
<keyword evidence="2" id="KW-0808">Transferase</keyword>
<dbReference type="HAMAP" id="MF_01395">
    <property type="entry name" value="AcetylCoA_CT_beta"/>
    <property type="match status" value="1"/>
</dbReference>
<dbReference type="GO" id="GO:0009317">
    <property type="term" value="C:acetyl-CoA carboxylase complex"/>
    <property type="evidence" value="ECO:0007669"/>
    <property type="project" value="InterPro"/>
</dbReference>
<dbReference type="GO" id="GO:0003989">
    <property type="term" value="F:acetyl-CoA carboxylase activity"/>
    <property type="evidence" value="ECO:0007669"/>
    <property type="project" value="InterPro"/>
</dbReference>
<evidence type="ECO:0000256" key="2">
    <source>
        <dbReference type="ARBA" id="ARBA00022679"/>
    </source>
</evidence>
<dbReference type="NCBIfam" id="TIGR00515">
    <property type="entry name" value="accD"/>
    <property type="match status" value="1"/>
</dbReference>
<dbReference type="EMBL" id="HBEC01028632">
    <property type="protein sequence ID" value="CAD8295822.1"/>
    <property type="molecule type" value="Transcribed_RNA"/>
</dbReference>
<dbReference type="AlphaFoldDB" id="A0A7R9YZH8"/>
<dbReference type="PRINTS" id="PR01070">
    <property type="entry name" value="ACCCTRFRASEB"/>
</dbReference>
<dbReference type="GO" id="GO:0006633">
    <property type="term" value="P:fatty acid biosynthetic process"/>
    <property type="evidence" value="ECO:0007669"/>
    <property type="project" value="InterPro"/>
</dbReference>
<comment type="subunit">
    <text evidence="1">Acetyl-CoA carboxylase is a heterohexamer composed of biotin carboxyl carrier protein, biotin carboxylase and 2 subunits each of ACCase subunit alpha and ACCase plastid-coded subunit beta (accD).</text>
</comment>
<dbReference type="PROSITE" id="PS50980">
    <property type="entry name" value="COA_CT_NTER"/>
    <property type="match status" value="1"/>
</dbReference>
<dbReference type="SUPFAM" id="SSF52096">
    <property type="entry name" value="ClpP/crotonase"/>
    <property type="match status" value="1"/>
</dbReference>